<evidence type="ECO:0000313" key="4">
    <source>
        <dbReference type="Proteomes" id="UP000279259"/>
    </source>
</evidence>
<dbReference type="OrthoDB" id="2147163at2759"/>
<dbReference type="InterPro" id="IPR002925">
    <property type="entry name" value="Dienelactn_hydro"/>
</dbReference>
<organism evidence="3 4">
    <name type="scientific">Saitozyma podzolica</name>
    <dbReference type="NCBI Taxonomy" id="1890683"/>
    <lineage>
        <taxon>Eukaryota</taxon>
        <taxon>Fungi</taxon>
        <taxon>Dikarya</taxon>
        <taxon>Basidiomycota</taxon>
        <taxon>Agaricomycotina</taxon>
        <taxon>Tremellomycetes</taxon>
        <taxon>Tremellales</taxon>
        <taxon>Trimorphomycetaceae</taxon>
        <taxon>Saitozyma</taxon>
    </lineage>
</organism>
<dbReference type="AlphaFoldDB" id="A0A427YJU7"/>
<protein>
    <recommendedName>
        <fullName evidence="2">Dienelactone hydrolase domain-containing protein</fullName>
    </recommendedName>
</protein>
<proteinExistence type="predicted"/>
<name>A0A427YJU7_9TREE</name>
<dbReference type="PANTHER" id="PTHR47668:SF1">
    <property type="entry name" value="DIENELACTONE HYDROLASE DOMAIN-CONTAINING PROTEIN-RELATED"/>
    <property type="match status" value="1"/>
</dbReference>
<dbReference type="InterPro" id="IPR029058">
    <property type="entry name" value="AB_hydrolase_fold"/>
</dbReference>
<comment type="caution">
    <text evidence="3">The sequence shown here is derived from an EMBL/GenBank/DDBJ whole genome shotgun (WGS) entry which is preliminary data.</text>
</comment>
<dbReference type="GO" id="GO:0016787">
    <property type="term" value="F:hydrolase activity"/>
    <property type="evidence" value="ECO:0007669"/>
    <property type="project" value="InterPro"/>
</dbReference>
<dbReference type="Pfam" id="PF01738">
    <property type="entry name" value="DLH"/>
    <property type="match status" value="1"/>
</dbReference>
<dbReference type="PANTHER" id="PTHR47668">
    <property type="entry name" value="DIENELACTONE HYDROLASE FAMILY PROTEIN (AFU_ORTHOLOGUE AFUA_6G01940)"/>
    <property type="match status" value="1"/>
</dbReference>
<evidence type="ECO:0000259" key="2">
    <source>
        <dbReference type="Pfam" id="PF01738"/>
    </source>
</evidence>
<accession>A0A427YJU7</accession>
<dbReference type="STRING" id="1890683.A0A427YJU7"/>
<feature type="compositionally biased region" description="Polar residues" evidence="1">
    <location>
        <begin position="1"/>
        <end position="16"/>
    </location>
</feature>
<evidence type="ECO:0000256" key="1">
    <source>
        <dbReference type="SAM" id="MobiDB-lite"/>
    </source>
</evidence>
<feature type="domain" description="Dienelactone hydrolase" evidence="2">
    <location>
        <begin position="45"/>
        <end position="253"/>
    </location>
</feature>
<dbReference type="EMBL" id="RSCD01000008">
    <property type="protein sequence ID" value="RSH91368.1"/>
    <property type="molecule type" value="Genomic_DNA"/>
</dbReference>
<evidence type="ECO:0000313" key="3">
    <source>
        <dbReference type="EMBL" id="RSH91368.1"/>
    </source>
</evidence>
<gene>
    <name evidence="3" type="ORF">EHS25_009667</name>
</gene>
<reference evidence="3 4" key="1">
    <citation type="submission" date="2018-11" db="EMBL/GenBank/DDBJ databases">
        <title>Genome sequence of Saitozyma podzolica DSM 27192.</title>
        <authorList>
            <person name="Aliyu H."/>
            <person name="Gorte O."/>
            <person name="Ochsenreither K."/>
        </authorList>
    </citation>
    <scope>NUCLEOTIDE SEQUENCE [LARGE SCALE GENOMIC DNA]</scope>
    <source>
        <strain evidence="3 4">DSM 27192</strain>
    </source>
</reference>
<dbReference type="SUPFAM" id="SSF53474">
    <property type="entry name" value="alpha/beta-Hydrolases"/>
    <property type="match status" value="1"/>
</dbReference>
<keyword evidence="4" id="KW-1185">Reference proteome</keyword>
<sequence>MASDTTQCCPPQTKPSKPNVPHPPAESTGYELKGRYEAVGSYDKVYTVGPEGAKHALVVVYDIFGFWETTLRGQDILATNLGTTKIYVPDVFRGHPFPKDRDGDKDELKKFFGGTAKLDDRLPEVVEFAKGLKNEFETVSLMGYCWGGKLALMALASDKVFCCGAVVHPAMIAGEDGDDLSVPLGFYPSMDEPKDVVRRIHEAMQGKPFREKCGYHLYDTVHHGWAAARADLKDPENKKQYEDVYRRLGEYFACAKSK</sequence>
<dbReference type="Proteomes" id="UP000279259">
    <property type="component" value="Unassembled WGS sequence"/>
</dbReference>
<feature type="region of interest" description="Disordered" evidence="1">
    <location>
        <begin position="1"/>
        <end position="28"/>
    </location>
</feature>
<dbReference type="Gene3D" id="3.40.50.1820">
    <property type="entry name" value="alpha/beta hydrolase"/>
    <property type="match status" value="1"/>
</dbReference>